<reference evidence="2 3" key="1">
    <citation type="journal article" date="2014" name="Nat. Genet.">
        <title>Genome sequence of the hot pepper provides insights into the evolution of pungency in Capsicum species.</title>
        <authorList>
            <person name="Kim S."/>
            <person name="Park M."/>
            <person name="Yeom S.I."/>
            <person name="Kim Y.M."/>
            <person name="Lee J.M."/>
            <person name="Lee H.A."/>
            <person name="Seo E."/>
            <person name="Choi J."/>
            <person name="Cheong K."/>
            <person name="Kim K.T."/>
            <person name="Jung K."/>
            <person name="Lee G.W."/>
            <person name="Oh S.K."/>
            <person name="Bae C."/>
            <person name="Kim S.B."/>
            <person name="Lee H.Y."/>
            <person name="Kim S.Y."/>
            <person name="Kim M.S."/>
            <person name="Kang B.C."/>
            <person name="Jo Y.D."/>
            <person name="Yang H.B."/>
            <person name="Jeong H.J."/>
            <person name="Kang W.H."/>
            <person name="Kwon J.K."/>
            <person name="Shin C."/>
            <person name="Lim J.Y."/>
            <person name="Park J.H."/>
            <person name="Huh J.H."/>
            <person name="Kim J.S."/>
            <person name="Kim B.D."/>
            <person name="Cohen O."/>
            <person name="Paran I."/>
            <person name="Suh M.C."/>
            <person name="Lee S.B."/>
            <person name="Kim Y.K."/>
            <person name="Shin Y."/>
            <person name="Noh S.J."/>
            <person name="Park J."/>
            <person name="Seo Y.S."/>
            <person name="Kwon S.Y."/>
            <person name="Kim H.A."/>
            <person name="Park J.M."/>
            <person name="Kim H.J."/>
            <person name="Choi S.B."/>
            <person name="Bosland P.W."/>
            <person name="Reeves G."/>
            <person name="Jo S.H."/>
            <person name="Lee B.W."/>
            <person name="Cho H.T."/>
            <person name="Choi H.S."/>
            <person name="Lee M.S."/>
            <person name="Yu Y."/>
            <person name="Do Choi Y."/>
            <person name="Park B.S."/>
            <person name="van Deynze A."/>
            <person name="Ashrafi H."/>
            <person name="Hill T."/>
            <person name="Kim W.T."/>
            <person name="Pai H.S."/>
            <person name="Ahn H.K."/>
            <person name="Yeam I."/>
            <person name="Giovannoni J.J."/>
            <person name="Rose J.K."/>
            <person name="Sorensen I."/>
            <person name="Lee S.J."/>
            <person name="Kim R.W."/>
            <person name="Choi I.Y."/>
            <person name="Choi B.S."/>
            <person name="Lim J.S."/>
            <person name="Lee Y.H."/>
            <person name="Choi D."/>
        </authorList>
    </citation>
    <scope>NUCLEOTIDE SEQUENCE [LARGE SCALE GENOMIC DNA]</scope>
    <source>
        <strain evidence="3">cv. CM334</strain>
    </source>
</reference>
<dbReference type="STRING" id="4072.A0A2G2YRY5"/>
<reference evidence="2 3" key="2">
    <citation type="journal article" date="2017" name="Genome Biol.">
        <title>New reference genome sequences of hot pepper reveal the massive evolution of plant disease-resistance genes by retroduplication.</title>
        <authorList>
            <person name="Kim S."/>
            <person name="Park J."/>
            <person name="Yeom S.I."/>
            <person name="Kim Y.M."/>
            <person name="Seo E."/>
            <person name="Kim K.T."/>
            <person name="Kim M.S."/>
            <person name="Lee J.M."/>
            <person name="Cheong K."/>
            <person name="Shin H.S."/>
            <person name="Kim S.B."/>
            <person name="Han K."/>
            <person name="Lee J."/>
            <person name="Park M."/>
            <person name="Lee H.A."/>
            <person name="Lee H.Y."/>
            <person name="Lee Y."/>
            <person name="Oh S."/>
            <person name="Lee J.H."/>
            <person name="Choi E."/>
            <person name="Choi E."/>
            <person name="Lee S.E."/>
            <person name="Jeon J."/>
            <person name="Kim H."/>
            <person name="Choi G."/>
            <person name="Song H."/>
            <person name="Lee J."/>
            <person name="Lee S.C."/>
            <person name="Kwon J.K."/>
            <person name="Lee H.Y."/>
            <person name="Koo N."/>
            <person name="Hong Y."/>
            <person name="Kim R.W."/>
            <person name="Kang W.H."/>
            <person name="Huh J.H."/>
            <person name="Kang B.C."/>
            <person name="Yang T.J."/>
            <person name="Lee Y.H."/>
            <person name="Bennetzen J.L."/>
            <person name="Choi D."/>
        </authorList>
    </citation>
    <scope>NUCLEOTIDE SEQUENCE [LARGE SCALE GENOMIC DNA]</scope>
    <source>
        <strain evidence="3">cv. CM334</strain>
    </source>
</reference>
<evidence type="ECO:0000313" key="3">
    <source>
        <dbReference type="Proteomes" id="UP000222542"/>
    </source>
</evidence>
<feature type="compositionally biased region" description="Basic and acidic residues" evidence="1">
    <location>
        <begin position="152"/>
        <end position="164"/>
    </location>
</feature>
<feature type="region of interest" description="Disordered" evidence="1">
    <location>
        <begin position="152"/>
        <end position="184"/>
    </location>
</feature>
<dbReference type="Proteomes" id="UP000222542">
    <property type="component" value="Unassembled WGS sequence"/>
</dbReference>
<accession>A0A2G2YRY5</accession>
<protein>
    <submittedName>
        <fullName evidence="2">Uncharacterized protein</fullName>
    </submittedName>
</protein>
<sequence>MEKYVLVVVLCSHPQLYARPIMDQVVNMLETEIPVPTILERPISLIADLGDIERSVGSSGGSEFEEASKFFNVMKGIVEWKAAKEATAAAAAEKKSPRSLTTIPSEASNVSRDVTSHPARPMSDGQKCSAGYNKDVNLVEYLAQSLTTRKSEMDLEQHQEKISLDPKLQGRQSAIPEQHGKKIS</sequence>
<evidence type="ECO:0000256" key="1">
    <source>
        <dbReference type="SAM" id="MobiDB-lite"/>
    </source>
</evidence>
<dbReference type="AlphaFoldDB" id="A0A2G2YRY5"/>
<feature type="compositionally biased region" description="Polar residues" evidence="1">
    <location>
        <begin position="98"/>
        <end position="113"/>
    </location>
</feature>
<dbReference type="EMBL" id="AYRZ02000009">
    <property type="protein sequence ID" value="PHT72499.1"/>
    <property type="molecule type" value="Genomic_DNA"/>
</dbReference>
<name>A0A2G2YRY5_CAPAN</name>
<organism evidence="2 3">
    <name type="scientific">Capsicum annuum</name>
    <name type="common">Capsicum pepper</name>
    <dbReference type="NCBI Taxonomy" id="4072"/>
    <lineage>
        <taxon>Eukaryota</taxon>
        <taxon>Viridiplantae</taxon>
        <taxon>Streptophyta</taxon>
        <taxon>Embryophyta</taxon>
        <taxon>Tracheophyta</taxon>
        <taxon>Spermatophyta</taxon>
        <taxon>Magnoliopsida</taxon>
        <taxon>eudicotyledons</taxon>
        <taxon>Gunneridae</taxon>
        <taxon>Pentapetalae</taxon>
        <taxon>asterids</taxon>
        <taxon>lamiids</taxon>
        <taxon>Solanales</taxon>
        <taxon>Solanaceae</taxon>
        <taxon>Solanoideae</taxon>
        <taxon>Capsiceae</taxon>
        <taxon>Capsicum</taxon>
    </lineage>
</organism>
<comment type="caution">
    <text evidence="2">The sequence shown here is derived from an EMBL/GenBank/DDBJ whole genome shotgun (WGS) entry which is preliminary data.</text>
</comment>
<feature type="region of interest" description="Disordered" evidence="1">
    <location>
        <begin position="88"/>
        <end position="128"/>
    </location>
</feature>
<evidence type="ECO:0000313" key="2">
    <source>
        <dbReference type="EMBL" id="PHT72499.1"/>
    </source>
</evidence>
<keyword evidence="3" id="KW-1185">Reference proteome</keyword>
<proteinExistence type="predicted"/>
<dbReference type="Gramene" id="PHT72499">
    <property type="protein sequence ID" value="PHT72499"/>
    <property type="gene ID" value="T459_23284"/>
</dbReference>
<gene>
    <name evidence="2" type="ORF">T459_23284</name>
</gene>